<keyword evidence="2" id="KW-1185">Reference proteome</keyword>
<evidence type="ECO:0000313" key="2">
    <source>
        <dbReference type="Proteomes" id="UP001054837"/>
    </source>
</evidence>
<sequence>MKLSFPIFQHSTASSNLMAFQFLFTAPFRTINSHCLKLPENPNSAPNHNKGYTQFTVSGHLGFESALSWKRFPLHRRIIISRRQEKSRLLGITGCQHSPVHH</sequence>
<reference evidence="1 2" key="1">
    <citation type="submission" date="2021-06" db="EMBL/GenBank/DDBJ databases">
        <title>Caerostris darwini draft genome.</title>
        <authorList>
            <person name="Kono N."/>
            <person name="Arakawa K."/>
        </authorList>
    </citation>
    <scope>NUCLEOTIDE SEQUENCE [LARGE SCALE GENOMIC DNA]</scope>
</reference>
<dbReference type="EMBL" id="BPLQ01013935">
    <property type="protein sequence ID" value="GIY75953.1"/>
    <property type="molecule type" value="Genomic_DNA"/>
</dbReference>
<dbReference type="AlphaFoldDB" id="A0AAV4W0M2"/>
<accession>A0AAV4W0M2</accession>
<dbReference type="Proteomes" id="UP001054837">
    <property type="component" value="Unassembled WGS sequence"/>
</dbReference>
<protein>
    <submittedName>
        <fullName evidence="1">Uncharacterized protein</fullName>
    </submittedName>
</protein>
<name>A0AAV4W0M2_9ARAC</name>
<gene>
    <name evidence="1" type="ORF">CDAR_237131</name>
</gene>
<comment type="caution">
    <text evidence="1">The sequence shown here is derived from an EMBL/GenBank/DDBJ whole genome shotgun (WGS) entry which is preliminary data.</text>
</comment>
<proteinExistence type="predicted"/>
<organism evidence="1 2">
    <name type="scientific">Caerostris darwini</name>
    <dbReference type="NCBI Taxonomy" id="1538125"/>
    <lineage>
        <taxon>Eukaryota</taxon>
        <taxon>Metazoa</taxon>
        <taxon>Ecdysozoa</taxon>
        <taxon>Arthropoda</taxon>
        <taxon>Chelicerata</taxon>
        <taxon>Arachnida</taxon>
        <taxon>Araneae</taxon>
        <taxon>Araneomorphae</taxon>
        <taxon>Entelegynae</taxon>
        <taxon>Araneoidea</taxon>
        <taxon>Araneidae</taxon>
        <taxon>Caerostris</taxon>
    </lineage>
</organism>
<evidence type="ECO:0000313" key="1">
    <source>
        <dbReference type="EMBL" id="GIY75953.1"/>
    </source>
</evidence>